<gene>
    <name evidence="1" type="ORF">ACD661_00875</name>
</gene>
<evidence type="ECO:0000313" key="1">
    <source>
        <dbReference type="EMBL" id="MFJ1267104.1"/>
    </source>
</evidence>
<sequence length="78" mass="8921">MSIEEKLELATYTPEKLKEQLQKNDTVIGKFLEAININRGLLSIRITATQKETSTLRELKEQLKTLKEDMAPTMSITL</sequence>
<protein>
    <submittedName>
        <fullName evidence="1">Uncharacterized protein</fullName>
    </submittedName>
</protein>
<evidence type="ECO:0000313" key="2">
    <source>
        <dbReference type="Proteomes" id="UP001615550"/>
    </source>
</evidence>
<dbReference type="EMBL" id="JBGORX010000001">
    <property type="protein sequence ID" value="MFJ1267104.1"/>
    <property type="molecule type" value="Genomic_DNA"/>
</dbReference>
<name>A0ABW8D682_9GAMM</name>
<accession>A0ABW8D682</accession>
<reference evidence="1 2" key="1">
    <citation type="submission" date="2024-08" db="EMBL/GenBank/DDBJ databases">
        <title>Draft Genome Sequence of Legionella lytica strain DSB2004, Isolated From a Fire Sprinkler System.</title>
        <authorList>
            <person name="Everhart A.D."/>
            <person name="Kidane D.T."/>
            <person name="Farone A.L."/>
            <person name="Farone M.B."/>
        </authorList>
    </citation>
    <scope>NUCLEOTIDE SEQUENCE [LARGE SCALE GENOMIC DNA]</scope>
    <source>
        <strain evidence="1 2">DSB2004</strain>
    </source>
</reference>
<comment type="caution">
    <text evidence="1">The sequence shown here is derived from an EMBL/GenBank/DDBJ whole genome shotgun (WGS) entry which is preliminary data.</text>
</comment>
<dbReference type="RefSeq" id="WP_400185627.1">
    <property type="nucleotide sequence ID" value="NZ_JBGORX010000001.1"/>
</dbReference>
<keyword evidence="2" id="KW-1185">Reference proteome</keyword>
<dbReference type="Proteomes" id="UP001615550">
    <property type="component" value="Unassembled WGS sequence"/>
</dbReference>
<proteinExistence type="predicted"/>
<organism evidence="1 2">
    <name type="scientific">Legionella lytica</name>
    <dbReference type="NCBI Taxonomy" id="96232"/>
    <lineage>
        <taxon>Bacteria</taxon>
        <taxon>Pseudomonadati</taxon>
        <taxon>Pseudomonadota</taxon>
        <taxon>Gammaproteobacteria</taxon>
        <taxon>Legionellales</taxon>
        <taxon>Legionellaceae</taxon>
        <taxon>Legionella</taxon>
    </lineage>
</organism>